<sequence>MPHDDKPALPSPDALMQPLLDWQKAFTDFMLQGQQNQLQVIAAWQRAMQDAQRDWEDRWICRFGGGVPLDG</sequence>
<protein>
    <recommendedName>
        <fullName evidence="3">Phasin domain-containing protein</fullName>
    </recommendedName>
</protein>
<reference evidence="1 2" key="1">
    <citation type="submission" date="2024-03" db="EMBL/GenBank/DDBJ databases">
        <title>Novel species of the genus Variovorax.</title>
        <authorList>
            <person name="Liu Q."/>
            <person name="Xin Y.-H."/>
        </authorList>
    </citation>
    <scope>NUCLEOTIDE SEQUENCE [LARGE SCALE GENOMIC DNA]</scope>
    <source>
        <strain evidence="1 2">KACC 18901</strain>
    </source>
</reference>
<dbReference type="RefSeq" id="WP_340336956.1">
    <property type="nucleotide sequence ID" value="NZ_JBBKZS010000008.1"/>
</dbReference>
<organism evidence="1 2">
    <name type="scientific">Variovorax robiniae</name>
    <dbReference type="NCBI Taxonomy" id="1836199"/>
    <lineage>
        <taxon>Bacteria</taxon>
        <taxon>Pseudomonadati</taxon>
        <taxon>Pseudomonadota</taxon>
        <taxon>Betaproteobacteria</taxon>
        <taxon>Burkholderiales</taxon>
        <taxon>Comamonadaceae</taxon>
        <taxon>Variovorax</taxon>
    </lineage>
</organism>
<dbReference type="EMBL" id="JBBKZS010000008">
    <property type="protein sequence ID" value="MEJ8856886.1"/>
    <property type="molecule type" value="Genomic_DNA"/>
</dbReference>
<evidence type="ECO:0000313" key="1">
    <source>
        <dbReference type="EMBL" id="MEJ8856886.1"/>
    </source>
</evidence>
<accession>A0ABU8XAM7</accession>
<evidence type="ECO:0000313" key="2">
    <source>
        <dbReference type="Proteomes" id="UP001367030"/>
    </source>
</evidence>
<proteinExistence type="predicted"/>
<keyword evidence="2" id="KW-1185">Reference proteome</keyword>
<gene>
    <name evidence="1" type="ORF">WKW79_20085</name>
</gene>
<name>A0ABU8XAM7_9BURK</name>
<dbReference type="Proteomes" id="UP001367030">
    <property type="component" value="Unassembled WGS sequence"/>
</dbReference>
<comment type="caution">
    <text evidence="1">The sequence shown here is derived from an EMBL/GenBank/DDBJ whole genome shotgun (WGS) entry which is preliminary data.</text>
</comment>
<evidence type="ECO:0008006" key="3">
    <source>
        <dbReference type="Google" id="ProtNLM"/>
    </source>
</evidence>